<proteinExistence type="predicted"/>
<reference evidence="2" key="1">
    <citation type="submission" date="2020-03" db="EMBL/GenBank/DDBJ databases">
        <authorList>
            <person name="Chebbi M.A."/>
            <person name="Drezen J.M."/>
        </authorList>
    </citation>
    <scope>NUCLEOTIDE SEQUENCE</scope>
    <source>
        <tissue evidence="2">Whole body</tissue>
    </source>
</reference>
<evidence type="ECO:0000256" key="1">
    <source>
        <dbReference type="SAM" id="MobiDB-lite"/>
    </source>
</evidence>
<organism evidence="2 3">
    <name type="scientific">Cotesia typhae</name>
    <dbReference type="NCBI Taxonomy" id="2053667"/>
    <lineage>
        <taxon>Eukaryota</taxon>
        <taxon>Metazoa</taxon>
        <taxon>Ecdysozoa</taxon>
        <taxon>Arthropoda</taxon>
        <taxon>Hexapoda</taxon>
        <taxon>Insecta</taxon>
        <taxon>Pterygota</taxon>
        <taxon>Neoptera</taxon>
        <taxon>Endopterygota</taxon>
        <taxon>Hymenoptera</taxon>
        <taxon>Apocrita</taxon>
        <taxon>Ichneumonoidea</taxon>
        <taxon>Braconidae</taxon>
        <taxon>Microgastrinae</taxon>
        <taxon>Cotesia</taxon>
    </lineage>
</organism>
<comment type="caution">
    <text evidence="2">The sequence shown here is derived from an EMBL/GenBank/DDBJ whole genome shotgun (WGS) entry which is preliminary data.</text>
</comment>
<reference evidence="2" key="2">
    <citation type="submission" date="2021-04" db="EMBL/GenBank/DDBJ databases">
        <title>Genome-wide patterns of bracovirus chromosomal integration into multiple host tissues during parasitism.</title>
        <authorList>
            <person name="Chebbi M.A.C."/>
        </authorList>
    </citation>
    <scope>NUCLEOTIDE SEQUENCE</scope>
    <source>
        <tissue evidence="2">Whole body</tissue>
    </source>
</reference>
<gene>
    <name evidence="2" type="ORF">G9C98_000145</name>
</gene>
<keyword evidence="3" id="KW-1185">Reference proteome</keyword>
<feature type="compositionally biased region" description="Basic and acidic residues" evidence="1">
    <location>
        <begin position="8"/>
        <end position="18"/>
    </location>
</feature>
<evidence type="ECO:0000313" key="2">
    <source>
        <dbReference type="EMBL" id="KAG8042154.1"/>
    </source>
</evidence>
<name>A0A8J5VDK7_9HYME</name>
<sequence length="68" mass="7789">MSLGTVIDNEKMLKDVKKPKVRKTSARPASKRLVKFSRIWKRNHDRKQSLSLGHIDGKSISPKSNKEC</sequence>
<dbReference type="AlphaFoldDB" id="A0A8J5VDK7"/>
<protein>
    <submittedName>
        <fullName evidence="2">Uncharacterized protein</fullName>
    </submittedName>
</protein>
<dbReference type="Proteomes" id="UP000729913">
    <property type="component" value="Unassembled WGS sequence"/>
</dbReference>
<accession>A0A8J5VDK7</accession>
<dbReference type="EMBL" id="JAAOIC020000003">
    <property type="protein sequence ID" value="KAG8042154.1"/>
    <property type="molecule type" value="Genomic_DNA"/>
</dbReference>
<evidence type="ECO:0000313" key="3">
    <source>
        <dbReference type="Proteomes" id="UP000729913"/>
    </source>
</evidence>
<feature type="compositionally biased region" description="Basic residues" evidence="1">
    <location>
        <begin position="19"/>
        <end position="28"/>
    </location>
</feature>
<dbReference type="OrthoDB" id="7652997at2759"/>
<feature type="region of interest" description="Disordered" evidence="1">
    <location>
        <begin position="1"/>
        <end position="28"/>
    </location>
</feature>